<dbReference type="PANTHER" id="PTHR19139:SF199">
    <property type="entry name" value="MIP17260P"/>
    <property type="match status" value="1"/>
</dbReference>
<protein>
    <submittedName>
        <fullName evidence="9">MIP/aquaporin family protein</fullName>
    </submittedName>
</protein>
<evidence type="ECO:0000256" key="4">
    <source>
        <dbReference type="ARBA" id="ARBA00022989"/>
    </source>
</evidence>
<dbReference type="InterPro" id="IPR000425">
    <property type="entry name" value="MIP"/>
</dbReference>
<feature type="region of interest" description="Disordered" evidence="7">
    <location>
        <begin position="224"/>
        <end position="246"/>
    </location>
</feature>
<dbReference type="RefSeq" id="WP_393172613.1">
    <property type="nucleotide sequence ID" value="NZ_JBICRM010000027.1"/>
</dbReference>
<dbReference type="InterPro" id="IPR034294">
    <property type="entry name" value="Aquaporin_transptr"/>
</dbReference>
<feature type="transmembrane region" description="Helical" evidence="8">
    <location>
        <begin position="12"/>
        <end position="29"/>
    </location>
</feature>
<keyword evidence="3 6" id="KW-0812">Transmembrane</keyword>
<feature type="compositionally biased region" description="Basic and acidic residues" evidence="7">
    <location>
        <begin position="224"/>
        <end position="236"/>
    </location>
</feature>
<dbReference type="InterPro" id="IPR023271">
    <property type="entry name" value="Aquaporin-like"/>
</dbReference>
<dbReference type="Gene3D" id="1.20.1080.10">
    <property type="entry name" value="Glycerol uptake facilitator protein"/>
    <property type="match status" value="2"/>
</dbReference>
<keyword evidence="6" id="KW-0813">Transport</keyword>
<evidence type="ECO:0000313" key="9">
    <source>
        <dbReference type="EMBL" id="MFG1708383.1"/>
    </source>
</evidence>
<organism evidence="9 10">
    <name type="scientific">Nonomuraea marmarensis</name>
    <dbReference type="NCBI Taxonomy" id="3351344"/>
    <lineage>
        <taxon>Bacteria</taxon>
        <taxon>Bacillati</taxon>
        <taxon>Actinomycetota</taxon>
        <taxon>Actinomycetes</taxon>
        <taxon>Streptosporangiales</taxon>
        <taxon>Streptosporangiaceae</taxon>
        <taxon>Nonomuraea</taxon>
    </lineage>
</organism>
<comment type="caution">
    <text evidence="9">The sequence shown here is derived from an EMBL/GenBank/DDBJ whole genome shotgun (WGS) entry which is preliminary data.</text>
</comment>
<dbReference type="PRINTS" id="PR00783">
    <property type="entry name" value="MINTRINSICP"/>
</dbReference>
<feature type="transmembrane region" description="Helical" evidence="8">
    <location>
        <begin position="197"/>
        <end position="217"/>
    </location>
</feature>
<feature type="transmembrane region" description="Helical" evidence="8">
    <location>
        <begin position="156"/>
        <end position="177"/>
    </location>
</feature>
<evidence type="ECO:0000256" key="6">
    <source>
        <dbReference type="RuleBase" id="RU000477"/>
    </source>
</evidence>
<evidence type="ECO:0000256" key="2">
    <source>
        <dbReference type="ARBA" id="ARBA00006175"/>
    </source>
</evidence>
<sequence length="246" mass="25363">MTDLARRALAEAVGTGLLVTAVIGSGIMAQRLSPGDVGLQLLENSTATAFALTVLILIMGPVSGAHFNPVVSLADWLLSRRDGLKGLVYLPAQVAGAIGGAVLANLMFELPAITTSTHLRTGPALWLGEIVATAGLVTLIFALTRTGRAALAPPAVGAYIGAAYWFTSSTSFANPAVTLGRTLTDTFAGIAPASAPGFIAAQLIGAGLGLALVRLLYPADPLPHLDRPEDDRESHRSGQQPQRPGR</sequence>
<dbReference type="Pfam" id="PF00230">
    <property type="entry name" value="MIP"/>
    <property type="match status" value="1"/>
</dbReference>
<comment type="similarity">
    <text evidence="2 6">Belongs to the MIP/aquaporin (TC 1.A.8) family.</text>
</comment>
<dbReference type="PANTHER" id="PTHR19139">
    <property type="entry name" value="AQUAPORIN TRANSPORTER"/>
    <property type="match status" value="1"/>
</dbReference>
<keyword evidence="10" id="KW-1185">Reference proteome</keyword>
<evidence type="ECO:0000313" key="10">
    <source>
        <dbReference type="Proteomes" id="UP001603978"/>
    </source>
</evidence>
<dbReference type="SUPFAM" id="SSF81338">
    <property type="entry name" value="Aquaporin-like"/>
    <property type="match status" value="1"/>
</dbReference>
<keyword evidence="5 8" id="KW-0472">Membrane</keyword>
<dbReference type="Proteomes" id="UP001603978">
    <property type="component" value="Unassembled WGS sequence"/>
</dbReference>
<keyword evidence="4 8" id="KW-1133">Transmembrane helix</keyword>
<evidence type="ECO:0000256" key="1">
    <source>
        <dbReference type="ARBA" id="ARBA00004141"/>
    </source>
</evidence>
<evidence type="ECO:0000256" key="7">
    <source>
        <dbReference type="SAM" id="MobiDB-lite"/>
    </source>
</evidence>
<feature type="transmembrane region" description="Helical" evidence="8">
    <location>
        <begin position="49"/>
        <end position="74"/>
    </location>
</feature>
<reference evidence="9 10" key="1">
    <citation type="submission" date="2024-10" db="EMBL/GenBank/DDBJ databases">
        <authorList>
            <person name="Topkara A.R."/>
            <person name="Saygin H."/>
        </authorList>
    </citation>
    <scope>NUCLEOTIDE SEQUENCE [LARGE SCALE GENOMIC DNA]</scope>
    <source>
        <strain evidence="9 10">M3C6</strain>
    </source>
</reference>
<feature type="transmembrane region" description="Helical" evidence="8">
    <location>
        <begin position="86"/>
        <end position="104"/>
    </location>
</feature>
<comment type="subcellular location">
    <subcellularLocation>
        <location evidence="1">Membrane</location>
        <topology evidence="1">Multi-pass membrane protein</topology>
    </subcellularLocation>
</comment>
<dbReference type="EMBL" id="JBICRM010000027">
    <property type="protein sequence ID" value="MFG1708383.1"/>
    <property type="molecule type" value="Genomic_DNA"/>
</dbReference>
<evidence type="ECO:0000256" key="3">
    <source>
        <dbReference type="ARBA" id="ARBA00022692"/>
    </source>
</evidence>
<evidence type="ECO:0000256" key="8">
    <source>
        <dbReference type="SAM" id="Phobius"/>
    </source>
</evidence>
<accession>A0ABW7AQN1</accession>
<evidence type="ECO:0000256" key="5">
    <source>
        <dbReference type="ARBA" id="ARBA00023136"/>
    </source>
</evidence>
<feature type="compositionally biased region" description="Polar residues" evidence="7">
    <location>
        <begin position="237"/>
        <end position="246"/>
    </location>
</feature>
<proteinExistence type="inferred from homology"/>
<feature type="transmembrane region" description="Helical" evidence="8">
    <location>
        <begin position="124"/>
        <end position="144"/>
    </location>
</feature>
<name>A0ABW7AQN1_9ACTN</name>
<gene>
    <name evidence="9" type="ORF">ACFLIM_34785</name>
</gene>